<feature type="transmembrane region" description="Helical" evidence="8">
    <location>
        <begin position="134"/>
        <end position="152"/>
    </location>
</feature>
<keyword evidence="5 8" id="KW-1133">Transmembrane helix</keyword>
<dbReference type="eggNOG" id="ENOG502ZX0U">
    <property type="taxonomic scope" value="Bacteria"/>
</dbReference>
<keyword evidence="3 8" id="KW-0812">Transmembrane</keyword>
<name>D3QBC4_STANL</name>
<feature type="domain" description="Pycsar effector protein" evidence="9">
    <location>
        <begin position="15"/>
        <end position="152"/>
    </location>
</feature>
<keyword evidence="11" id="KW-1185">Reference proteome</keyword>
<evidence type="ECO:0000313" key="11">
    <source>
        <dbReference type="Proteomes" id="UP000000844"/>
    </source>
</evidence>
<dbReference type="Proteomes" id="UP000000844">
    <property type="component" value="Chromosome"/>
</dbReference>
<evidence type="ECO:0000256" key="8">
    <source>
        <dbReference type="SAM" id="Phobius"/>
    </source>
</evidence>
<dbReference type="OrthoDB" id="3397024at2"/>
<keyword evidence="4" id="KW-0547">Nucleotide-binding</keyword>
<dbReference type="KEGG" id="sna:Snas_1231"/>
<dbReference type="RefSeq" id="WP_013016512.1">
    <property type="nucleotide sequence ID" value="NC_013947.1"/>
</dbReference>
<evidence type="ECO:0000256" key="7">
    <source>
        <dbReference type="ARBA" id="ARBA00023136"/>
    </source>
</evidence>
<evidence type="ECO:0000256" key="1">
    <source>
        <dbReference type="ARBA" id="ARBA00004236"/>
    </source>
</evidence>
<evidence type="ECO:0000313" key="10">
    <source>
        <dbReference type="EMBL" id="ADD40941.1"/>
    </source>
</evidence>
<sequence length="160" mass="17159">MNGLSPVEQLSVTLTTVSSFQDTIRHADTKATILLTLQGSLAASIVANWNPHASPPVMICAAMFVCFATVSCVRFAVALRPRTDGLVVANRFGFVSVSAYPATCDGMDARRLQQDAWQLAVLLAEIAKIKHRHVLAGMPWLGASAIAALTVVSKWPDLLQ</sequence>
<evidence type="ECO:0000256" key="2">
    <source>
        <dbReference type="ARBA" id="ARBA00022475"/>
    </source>
</evidence>
<dbReference type="EMBL" id="CP001778">
    <property type="protein sequence ID" value="ADD40941.1"/>
    <property type="molecule type" value="Genomic_DNA"/>
</dbReference>
<dbReference type="AlphaFoldDB" id="D3QBC4"/>
<evidence type="ECO:0000256" key="6">
    <source>
        <dbReference type="ARBA" id="ARBA00023118"/>
    </source>
</evidence>
<evidence type="ECO:0000256" key="3">
    <source>
        <dbReference type="ARBA" id="ARBA00022692"/>
    </source>
</evidence>
<keyword evidence="2" id="KW-1003">Cell membrane</keyword>
<keyword evidence="6" id="KW-0051">Antiviral defense</keyword>
<organism evidence="10 11">
    <name type="scientific">Stackebrandtia nassauensis (strain DSM 44728 / CIP 108903 / NRRL B-16338 / NBRC 102104 / LLR-40K-21)</name>
    <dbReference type="NCBI Taxonomy" id="446470"/>
    <lineage>
        <taxon>Bacteria</taxon>
        <taxon>Bacillati</taxon>
        <taxon>Actinomycetota</taxon>
        <taxon>Actinomycetes</taxon>
        <taxon>Glycomycetales</taxon>
        <taxon>Glycomycetaceae</taxon>
        <taxon>Stackebrandtia</taxon>
    </lineage>
</organism>
<protein>
    <recommendedName>
        <fullName evidence="9">Pycsar effector protein domain-containing protein</fullName>
    </recommendedName>
</protein>
<feature type="transmembrane region" description="Helical" evidence="8">
    <location>
        <begin position="56"/>
        <end position="77"/>
    </location>
</feature>
<gene>
    <name evidence="10" type="ordered locus">Snas_1231</name>
</gene>
<evidence type="ECO:0000259" key="9">
    <source>
        <dbReference type="Pfam" id="PF18967"/>
    </source>
</evidence>
<dbReference type="InterPro" id="IPR043760">
    <property type="entry name" value="PycTM_dom"/>
</dbReference>
<keyword evidence="7 8" id="KW-0472">Membrane</keyword>
<reference evidence="10 11" key="1">
    <citation type="journal article" date="2009" name="Stand. Genomic Sci.">
        <title>Complete genome sequence of Stackebrandtia nassauensis type strain (LLR-40K-21).</title>
        <authorList>
            <person name="Munk C."/>
            <person name="Lapidus A."/>
            <person name="Copeland A."/>
            <person name="Jando M."/>
            <person name="Mayilraj S."/>
            <person name="Glavina Del Rio T."/>
            <person name="Nolan M."/>
            <person name="Chen F."/>
            <person name="Lucas S."/>
            <person name="Tice H."/>
            <person name="Cheng J.F."/>
            <person name="Han C."/>
            <person name="Detter J.C."/>
            <person name="Bruce D."/>
            <person name="Goodwin L."/>
            <person name="Chain P."/>
            <person name="Pitluck S."/>
            <person name="Goker M."/>
            <person name="Ovchinikova G."/>
            <person name="Pati A."/>
            <person name="Ivanova N."/>
            <person name="Mavromatis K."/>
            <person name="Chen A."/>
            <person name="Palaniappan K."/>
            <person name="Land M."/>
            <person name="Hauser L."/>
            <person name="Chang Y.J."/>
            <person name="Jeffries C.D."/>
            <person name="Bristow J."/>
            <person name="Eisen J.A."/>
            <person name="Markowitz V."/>
            <person name="Hugenholtz P."/>
            <person name="Kyrpides N.C."/>
            <person name="Klenk H.P."/>
        </authorList>
    </citation>
    <scope>NUCLEOTIDE SEQUENCE [LARGE SCALE GENOMIC DNA]</scope>
    <source>
        <strain evidence="11">DSM 44728 / CIP 108903 / NRRL B-16338 / NBRC 102104 / LLR-40K-21</strain>
    </source>
</reference>
<accession>D3QBC4</accession>
<evidence type="ECO:0000256" key="4">
    <source>
        <dbReference type="ARBA" id="ARBA00022741"/>
    </source>
</evidence>
<comment type="subcellular location">
    <subcellularLocation>
        <location evidence="1">Cell membrane</location>
    </subcellularLocation>
</comment>
<dbReference type="STRING" id="446470.Snas_1231"/>
<dbReference type="HOGENOM" id="CLU_1651129_0_0_11"/>
<proteinExistence type="predicted"/>
<evidence type="ECO:0000256" key="5">
    <source>
        <dbReference type="ARBA" id="ARBA00022989"/>
    </source>
</evidence>
<dbReference type="Pfam" id="PF18967">
    <property type="entry name" value="PycTM"/>
    <property type="match status" value="1"/>
</dbReference>